<protein>
    <submittedName>
        <fullName evidence="1">Uncharacterized protein</fullName>
    </submittedName>
</protein>
<dbReference type="EMBL" id="KN880520">
    <property type="protein sequence ID" value="KIY67686.1"/>
    <property type="molecule type" value="Genomic_DNA"/>
</dbReference>
<dbReference type="Proteomes" id="UP000054007">
    <property type="component" value="Unassembled WGS sequence"/>
</dbReference>
<dbReference type="AlphaFoldDB" id="A0A0D7BDP9"/>
<name>A0A0D7BDP9_9AGAR</name>
<evidence type="ECO:0000313" key="2">
    <source>
        <dbReference type="Proteomes" id="UP000054007"/>
    </source>
</evidence>
<evidence type="ECO:0000313" key="1">
    <source>
        <dbReference type="EMBL" id="KIY67686.1"/>
    </source>
</evidence>
<reference evidence="1 2" key="1">
    <citation type="journal article" date="2015" name="Fungal Genet. Biol.">
        <title>Evolution of novel wood decay mechanisms in Agaricales revealed by the genome sequences of Fistulina hepatica and Cylindrobasidium torrendii.</title>
        <authorList>
            <person name="Floudas D."/>
            <person name="Held B.W."/>
            <person name="Riley R."/>
            <person name="Nagy L.G."/>
            <person name="Koehler G."/>
            <person name="Ransdell A.S."/>
            <person name="Younus H."/>
            <person name="Chow J."/>
            <person name="Chiniquy J."/>
            <person name="Lipzen A."/>
            <person name="Tritt A."/>
            <person name="Sun H."/>
            <person name="Haridas S."/>
            <person name="LaButti K."/>
            <person name="Ohm R.A."/>
            <person name="Kues U."/>
            <person name="Blanchette R.A."/>
            <person name="Grigoriev I.V."/>
            <person name="Minto R.E."/>
            <person name="Hibbett D.S."/>
        </authorList>
    </citation>
    <scope>NUCLEOTIDE SEQUENCE [LARGE SCALE GENOMIC DNA]</scope>
    <source>
        <strain evidence="1 2">FP15055 ss-10</strain>
    </source>
</reference>
<keyword evidence="2" id="KW-1185">Reference proteome</keyword>
<organism evidence="1 2">
    <name type="scientific">Cylindrobasidium torrendii FP15055 ss-10</name>
    <dbReference type="NCBI Taxonomy" id="1314674"/>
    <lineage>
        <taxon>Eukaryota</taxon>
        <taxon>Fungi</taxon>
        <taxon>Dikarya</taxon>
        <taxon>Basidiomycota</taxon>
        <taxon>Agaricomycotina</taxon>
        <taxon>Agaricomycetes</taxon>
        <taxon>Agaricomycetidae</taxon>
        <taxon>Agaricales</taxon>
        <taxon>Marasmiineae</taxon>
        <taxon>Physalacriaceae</taxon>
        <taxon>Cylindrobasidium</taxon>
    </lineage>
</organism>
<dbReference type="SUPFAM" id="SSF52047">
    <property type="entry name" value="RNI-like"/>
    <property type="match status" value="1"/>
</dbReference>
<dbReference type="OrthoDB" id="3365698at2759"/>
<accession>A0A0D7BDP9</accession>
<dbReference type="InterPro" id="IPR032675">
    <property type="entry name" value="LRR_dom_sf"/>
</dbReference>
<sequence length="447" mass="50737">MAKINDLPLELLQYIFVLSCNNIPWVTYEIPSRKVPTQHKLLSVCRHWHDAATTTSNLWSYIIVNFIKGDPSHADGLLSLALKRSGNAPLDISISATGWNKLAKTLIPTSRRWRRLSLLTKGCKINSLANLQDRIPNLMFFDWMEPANIGSARDFRMLSKVFRNSPSLKQLRCNAGLHLVVSFPWSQLTHLTVFCFPGFGLAPFPRIREILAQVVPECISLEYIDLDGESSPGSIIHNANLKKLLPCRYQKHWLPYYKFPSLRKLDIDFGTIPRCEDFVQRSGCSLTTLTIRISKWPAALISSLYDLLPTLSSLECLTMDVTHPSLRLTGPVCWGMLDMFRPFTSAVPPTLREFHLRIEGHYRPCAEGCRDVLQVGMSVAGKVLGPRNSIQRATIMILAFYNGNARLVDRLTLDTAEMVEDNAREQGVDLRFTFGVMRENVMYRKIL</sequence>
<proteinExistence type="predicted"/>
<dbReference type="Gene3D" id="3.80.10.10">
    <property type="entry name" value="Ribonuclease Inhibitor"/>
    <property type="match status" value="1"/>
</dbReference>
<gene>
    <name evidence="1" type="ORF">CYLTODRAFT_454261</name>
</gene>